<accession>A0A7G9YH86</accession>
<name>A0A7G9YH86_9EURY</name>
<reference evidence="1" key="1">
    <citation type="submission" date="2020-06" db="EMBL/GenBank/DDBJ databases">
        <title>Unique genomic features of the anaerobic methanotrophic archaea.</title>
        <authorList>
            <person name="Chadwick G.L."/>
            <person name="Skennerton C.T."/>
            <person name="Laso-Perez R."/>
            <person name="Leu A.O."/>
            <person name="Speth D.R."/>
            <person name="Yu H."/>
            <person name="Morgan-Lang C."/>
            <person name="Hatzenpichler R."/>
            <person name="Goudeau D."/>
            <person name="Malmstrom R."/>
            <person name="Brazelton W.J."/>
            <person name="Woyke T."/>
            <person name="Hallam S.J."/>
            <person name="Tyson G.W."/>
            <person name="Wegener G."/>
            <person name="Boetius A."/>
            <person name="Orphan V."/>
        </authorList>
    </citation>
    <scope>NUCLEOTIDE SEQUENCE</scope>
</reference>
<organism evidence="1">
    <name type="scientific">Candidatus Methanogaster sp. ANME-2c ERB4</name>
    <dbReference type="NCBI Taxonomy" id="2759911"/>
    <lineage>
        <taxon>Archaea</taxon>
        <taxon>Methanobacteriati</taxon>
        <taxon>Methanobacteriota</taxon>
        <taxon>Stenosarchaea group</taxon>
        <taxon>Methanomicrobia</taxon>
        <taxon>Methanosarcinales</taxon>
        <taxon>ANME-2 cluster</taxon>
        <taxon>Candidatus Methanogasteraceae</taxon>
        <taxon>Candidatus Methanogaster</taxon>
    </lineage>
</organism>
<evidence type="ECO:0000313" key="1">
    <source>
        <dbReference type="EMBL" id="QNO47370.1"/>
    </source>
</evidence>
<protein>
    <submittedName>
        <fullName evidence="1">Uncharacterized protein</fullName>
    </submittedName>
</protein>
<proteinExistence type="predicted"/>
<dbReference type="AlphaFoldDB" id="A0A7G9YH86"/>
<sequence length="34" mass="4065">MKGCGMRDLSESPMKMKNSKRFMYVVRRILLMAR</sequence>
<gene>
    <name evidence="1" type="ORF">LNGCCOLK_00048</name>
</gene>
<dbReference type="EMBL" id="MT631260">
    <property type="protein sequence ID" value="QNO47370.1"/>
    <property type="molecule type" value="Genomic_DNA"/>
</dbReference>